<dbReference type="AlphaFoldDB" id="U7QFG4"/>
<dbReference type="InterPro" id="IPR008638">
    <property type="entry name" value="FhaB/CdiA-like_TPS"/>
</dbReference>
<dbReference type="SUPFAM" id="SSF51126">
    <property type="entry name" value="Pectin lyase-like"/>
    <property type="match status" value="2"/>
</dbReference>
<dbReference type="Gene3D" id="2.160.20.10">
    <property type="entry name" value="Single-stranded right-handed beta-helix, Pectin lyase-like"/>
    <property type="match status" value="1"/>
</dbReference>
<comment type="caution">
    <text evidence="3">The sequence shown here is derived from an EMBL/GenBank/DDBJ whole genome shotgun (WGS) entry which is preliminary data.</text>
</comment>
<name>U7QFG4_9CYAN</name>
<sequence length="641" mass="66825">MKQVQRSHSYPFFPLASLLFGGSLLLNSPATAQIIPDNTLGSERSVIRQNVNINGSSGDRIEGGASRGGNLFHSFREFNISENGRVYFANPAGIENILTRVTVDNISNILGTLGVEGTANLFLINPNGIYFGPNARLDVGGSFFASSADSILFNNGTEFNAINPQIPPLLTINIPIGLQLRNNPANLQVDQAQLGVKESQSLALVGGNININGGLLRAQNGRVELGSVSEGVVEIEQNRLNIPANIQRSNVVISENSTLEVIGDGQGNINIFARNLLIYNSDPALRAGIDTSNQSIAGLTPVNIQLNATESVTISNSKLSNIVEPGGIGNSGQILIKANNLSMSEGAALDSRVRGSGENNQRIAAQGNAGAISIEVAEAVTLDRSFINTNVGNNVSGDSGVIEIIADSLILRNGSELNTGNSGQGYSGDITITITGHSLSLSQASNLDSRAFKSEEERPGNAGNITINAEQAIVNLNRGYIFTTAGNGVLGNSGDINIRAAFLSLSNGSRIEANTSGGNSTQPSKAGNITLNVRDQIRIDGVDGVEEISPDTAPKSSGVFSQVAEKGVGTGGNIDIQARSLTLTNGGQLSADTFGVGDTGYINIEVEDTVEIAKTFDNGVNIPQLSGIFSRVNNGAVGSGQ</sequence>
<evidence type="ECO:0000259" key="2">
    <source>
        <dbReference type="SMART" id="SM00912"/>
    </source>
</evidence>
<dbReference type="InterPro" id="IPR012334">
    <property type="entry name" value="Pectin_lyas_fold"/>
</dbReference>
<reference evidence="3 4" key="1">
    <citation type="journal article" date="2013" name="Front. Microbiol.">
        <title>Comparative genomic analyses of the cyanobacterium, Lyngbya aestuarii BL J, a powerful hydrogen producer.</title>
        <authorList>
            <person name="Kothari A."/>
            <person name="Vaughn M."/>
            <person name="Garcia-Pichel F."/>
        </authorList>
    </citation>
    <scope>NUCLEOTIDE SEQUENCE [LARGE SCALE GENOMIC DNA]</scope>
    <source>
        <strain evidence="3 4">BL J</strain>
    </source>
</reference>
<proteinExistence type="predicted"/>
<dbReference type="PATRIC" id="fig|1348334.3.peg.3280"/>
<evidence type="ECO:0000313" key="3">
    <source>
        <dbReference type="EMBL" id="ERT06643.1"/>
    </source>
</evidence>
<dbReference type="InterPro" id="IPR011050">
    <property type="entry name" value="Pectin_lyase_fold/virulence"/>
</dbReference>
<dbReference type="SMART" id="SM00912">
    <property type="entry name" value="Haemagg_act"/>
    <property type="match status" value="1"/>
</dbReference>
<feature type="domain" description="Filamentous haemagglutinin FhaB/tRNA nuclease CdiA-like TPS" evidence="2">
    <location>
        <begin position="41"/>
        <end position="154"/>
    </location>
</feature>
<protein>
    <submittedName>
        <fullName evidence="3">Filamentous hemagglutinin family N-terminal domain protein</fullName>
    </submittedName>
</protein>
<gene>
    <name evidence="3" type="ORF">M595_3392</name>
</gene>
<dbReference type="NCBIfam" id="TIGR01901">
    <property type="entry name" value="adhes_NPXG"/>
    <property type="match status" value="1"/>
</dbReference>
<keyword evidence="4" id="KW-1185">Reference proteome</keyword>
<dbReference type="EMBL" id="AUZM01000033">
    <property type="protein sequence ID" value="ERT06643.1"/>
    <property type="molecule type" value="Genomic_DNA"/>
</dbReference>
<feature type="signal peptide" evidence="1">
    <location>
        <begin position="1"/>
        <end position="32"/>
    </location>
</feature>
<feature type="chain" id="PRO_5004687056" evidence="1">
    <location>
        <begin position="33"/>
        <end position="641"/>
    </location>
</feature>
<dbReference type="Proteomes" id="UP000017127">
    <property type="component" value="Unassembled WGS sequence"/>
</dbReference>
<organism evidence="3 4">
    <name type="scientific">Lyngbya aestuarii BL J</name>
    <dbReference type="NCBI Taxonomy" id="1348334"/>
    <lineage>
        <taxon>Bacteria</taxon>
        <taxon>Bacillati</taxon>
        <taxon>Cyanobacteriota</taxon>
        <taxon>Cyanophyceae</taxon>
        <taxon>Oscillatoriophycideae</taxon>
        <taxon>Oscillatoriales</taxon>
        <taxon>Microcoleaceae</taxon>
        <taxon>Lyngbya</taxon>
    </lineage>
</organism>
<keyword evidence="1" id="KW-0732">Signal</keyword>
<accession>U7QFG4</accession>
<evidence type="ECO:0000256" key="1">
    <source>
        <dbReference type="SAM" id="SignalP"/>
    </source>
</evidence>
<evidence type="ECO:0000313" key="4">
    <source>
        <dbReference type="Proteomes" id="UP000017127"/>
    </source>
</evidence>
<dbReference type="Pfam" id="PF05860">
    <property type="entry name" value="TPS"/>
    <property type="match status" value="1"/>
</dbReference>